<proteinExistence type="predicted"/>
<feature type="chain" id="PRO_5040288758" description="Secreted protein" evidence="3">
    <location>
        <begin position="20"/>
        <end position="381"/>
    </location>
</feature>
<keyword evidence="2" id="KW-0812">Transmembrane</keyword>
<evidence type="ECO:0000313" key="5">
    <source>
        <dbReference type="Proteomes" id="UP001142055"/>
    </source>
</evidence>
<name>A0A9Q0RLN3_BLOTA</name>
<keyword evidence="5" id="KW-1185">Reference proteome</keyword>
<feature type="compositionally biased region" description="Polar residues" evidence="1">
    <location>
        <begin position="330"/>
        <end position="340"/>
    </location>
</feature>
<organism evidence="4 5">
    <name type="scientific">Blomia tropicalis</name>
    <name type="common">Mite</name>
    <dbReference type="NCBI Taxonomy" id="40697"/>
    <lineage>
        <taxon>Eukaryota</taxon>
        <taxon>Metazoa</taxon>
        <taxon>Ecdysozoa</taxon>
        <taxon>Arthropoda</taxon>
        <taxon>Chelicerata</taxon>
        <taxon>Arachnida</taxon>
        <taxon>Acari</taxon>
        <taxon>Acariformes</taxon>
        <taxon>Sarcoptiformes</taxon>
        <taxon>Astigmata</taxon>
        <taxon>Glycyphagoidea</taxon>
        <taxon>Echimyopodidae</taxon>
        <taxon>Blomia</taxon>
    </lineage>
</organism>
<reference evidence="4" key="1">
    <citation type="submission" date="2022-12" db="EMBL/GenBank/DDBJ databases">
        <title>Genome assemblies of Blomia tropicalis.</title>
        <authorList>
            <person name="Cui Y."/>
        </authorList>
    </citation>
    <scope>NUCLEOTIDE SEQUENCE</scope>
    <source>
        <tissue evidence="4">Adult mites</tissue>
    </source>
</reference>
<feature type="region of interest" description="Disordered" evidence="1">
    <location>
        <begin position="310"/>
        <end position="381"/>
    </location>
</feature>
<dbReference type="Proteomes" id="UP001142055">
    <property type="component" value="Chromosome 2"/>
</dbReference>
<keyword evidence="2" id="KW-0472">Membrane</keyword>
<sequence length="381" mass="43879">MIIRLIVMIILINNIVVDASNLTEIENNSLPSPQPQQQQELPGPSSSCDLFDVTDREQMKVAIEGFKCELDRISEANITDQELKDLCIEILRSIIEQCETILRLRPSNVPVQSYLDIVNGCKQLTLLKEQLKEIDSSFDYNHQCINKVMTNIMKENHDMYKKLGLIQYKGRWISKKTLIALILGGTLIYGVQKVYPNINEYFNILKDILSNTTQMPMEEFQQSTVIGNDTLEYESIQNTTIVQIDLWSQYRLTIIFSSIVLVIFIFSIIFYCVRRFATPAVDNPSMVRPIDKRYPTRILADRWRFGQTNNKPIHPHFIEDDSDIGKDSPRPSSKTPNSDKNTNDDSESDTETKKTKNITKSPERKLPKGNKRLVAYTNPFF</sequence>
<feature type="transmembrane region" description="Helical" evidence="2">
    <location>
        <begin position="252"/>
        <end position="273"/>
    </location>
</feature>
<evidence type="ECO:0000256" key="3">
    <source>
        <dbReference type="SAM" id="SignalP"/>
    </source>
</evidence>
<feature type="signal peptide" evidence="3">
    <location>
        <begin position="1"/>
        <end position="19"/>
    </location>
</feature>
<accession>A0A9Q0RLN3</accession>
<keyword evidence="3" id="KW-0732">Signal</keyword>
<evidence type="ECO:0000313" key="4">
    <source>
        <dbReference type="EMBL" id="KAJ6218934.1"/>
    </source>
</evidence>
<keyword evidence="2" id="KW-1133">Transmembrane helix</keyword>
<evidence type="ECO:0000256" key="2">
    <source>
        <dbReference type="SAM" id="Phobius"/>
    </source>
</evidence>
<dbReference type="AlphaFoldDB" id="A0A9Q0RLN3"/>
<comment type="caution">
    <text evidence="4">The sequence shown here is derived from an EMBL/GenBank/DDBJ whole genome shotgun (WGS) entry which is preliminary data.</text>
</comment>
<protein>
    <recommendedName>
        <fullName evidence="6">Secreted protein</fullName>
    </recommendedName>
</protein>
<gene>
    <name evidence="4" type="ORF">RDWZM_004746</name>
</gene>
<evidence type="ECO:0008006" key="6">
    <source>
        <dbReference type="Google" id="ProtNLM"/>
    </source>
</evidence>
<feature type="compositionally biased region" description="Basic and acidic residues" evidence="1">
    <location>
        <begin position="316"/>
        <end position="329"/>
    </location>
</feature>
<dbReference type="EMBL" id="JAPWDV010000002">
    <property type="protein sequence ID" value="KAJ6218934.1"/>
    <property type="molecule type" value="Genomic_DNA"/>
</dbReference>
<evidence type="ECO:0000256" key="1">
    <source>
        <dbReference type="SAM" id="MobiDB-lite"/>
    </source>
</evidence>